<feature type="transmembrane region" description="Helical" evidence="2">
    <location>
        <begin position="487"/>
        <end position="505"/>
    </location>
</feature>
<feature type="compositionally biased region" description="Basic residues" evidence="1">
    <location>
        <begin position="71"/>
        <end position="81"/>
    </location>
</feature>
<proteinExistence type="predicted"/>
<evidence type="ECO:0000256" key="1">
    <source>
        <dbReference type="SAM" id="MobiDB-lite"/>
    </source>
</evidence>
<dbReference type="OrthoDB" id="201045at2759"/>
<comment type="caution">
    <text evidence="3">The sequence shown here is derived from an EMBL/GenBank/DDBJ whole genome shotgun (WGS) entry which is preliminary data.</text>
</comment>
<protein>
    <submittedName>
        <fullName evidence="3">Uncharacterized protein</fullName>
    </submittedName>
</protein>
<feature type="compositionally biased region" description="Basic residues" evidence="1">
    <location>
        <begin position="186"/>
        <end position="197"/>
    </location>
</feature>
<feature type="region of interest" description="Disordered" evidence="1">
    <location>
        <begin position="66"/>
        <end position="331"/>
    </location>
</feature>
<evidence type="ECO:0000256" key="2">
    <source>
        <dbReference type="SAM" id="Phobius"/>
    </source>
</evidence>
<reference evidence="3 4" key="1">
    <citation type="journal article" date="2012" name="Genome Biol.">
        <title>Genome and low-iron response of an oceanic diatom adapted to chronic iron limitation.</title>
        <authorList>
            <person name="Lommer M."/>
            <person name="Specht M."/>
            <person name="Roy A.S."/>
            <person name="Kraemer L."/>
            <person name="Andreson R."/>
            <person name="Gutowska M.A."/>
            <person name="Wolf J."/>
            <person name="Bergner S.V."/>
            <person name="Schilhabel M.B."/>
            <person name="Klostermeier U.C."/>
            <person name="Beiko R.G."/>
            <person name="Rosenstiel P."/>
            <person name="Hippler M."/>
            <person name="Laroche J."/>
        </authorList>
    </citation>
    <scope>NUCLEOTIDE SEQUENCE [LARGE SCALE GENOMIC DNA]</scope>
    <source>
        <strain evidence="3 4">CCMP1005</strain>
    </source>
</reference>
<dbReference type="AlphaFoldDB" id="K0RHN0"/>
<name>K0RHN0_THAOC</name>
<feature type="compositionally biased region" description="Low complexity" evidence="1">
    <location>
        <begin position="128"/>
        <end position="143"/>
    </location>
</feature>
<feature type="compositionally biased region" description="Basic residues" evidence="1">
    <location>
        <begin position="264"/>
        <end position="274"/>
    </location>
</feature>
<feature type="compositionally biased region" description="Low complexity" evidence="1">
    <location>
        <begin position="203"/>
        <end position="215"/>
    </location>
</feature>
<keyword evidence="2" id="KW-0812">Transmembrane</keyword>
<evidence type="ECO:0000313" key="3">
    <source>
        <dbReference type="EMBL" id="EJK52735.1"/>
    </source>
</evidence>
<sequence length="660" mass="69796">MRKKLLSGTLQEAGYPEAAATGRRWLVLAAVPRPLIAAQNSSPRPAPRPGAWLRPHRAVLAVAERPGGRPVPRRGAARRGLRSPLAPWTGRGVPSGAAPDSVAAAGGHVPRGGRVAVPRLPIEARNLSPRPASAASGSSRVVCRPPPARPRRCTSSPRSAQASAGRSSHDFVVAPRVRGGLTAFRQGRRISAPRRRAATGPYRSTPVSSPSPQTTRPRRAPASRARPGSAAAGRPSPRPGDLRRPVLPRRRRPGQDAALDATRLQRRPPGKRRPGAPPGPVEDPPPTFPGGPPRPPPPALPEALLEVTGLPTAKNSVETKHETGRGEGGPTRRLVLIRRLRSAPGEAVPWARARLRPARALVVYPIPPAAAAAAPGPTPTPGGRAGAHGYCMRAPSRSVSGARTWPTRRGRRGKAGAGGGGHPDRGIRGGSSGRLWHTGETPFSPSRAGPAPMFGEAASSPSSQTRRPDELQPEGKQDMTRIATGTVWFFLAFLGVVSSFTPPINSIARPQRARRTVAVGVVEEKTKPAAADAGYLDSLSAESSAPAEAAVEEEEELTETQKLLKKVKEAGTAGAISYALWELGFWGLSLPVCIFGYQQATGHWPDFGDVEDQKKIAAEAFAFVNFARLAVPLRIGLALSTTPWIDENVVQKFGKKDEEP</sequence>
<keyword evidence="4" id="KW-1185">Reference proteome</keyword>
<feature type="region of interest" description="Disordered" evidence="1">
    <location>
        <begin position="397"/>
        <end position="477"/>
    </location>
</feature>
<keyword evidence="2" id="KW-1133">Transmembrane helix</keyword>
<dbReference type="eggNOG" id="ENOG502S883">
    <property type="taxonomic scope" value="Eukaryota"/>
</dbReference>
<dbReference type="EMBL" id="AGNL01039313">
    <property type="protein sequence ID" value="EJK52735.1"/>
    <property type="molecule type" value="Genomic_DNA"/>
</dbReference>
<feature type="compositionally biased region" description="Low complexity" evidence="1">
    <location>
        <begin position="222"/>
        <end position="235"/>
    </location>
</feature>
<keyword evidence="2" id="KW-0472">Membrane</keyword>
<feature type="compositionally biased region" description="Basic and acidic residues" evidence="1">
    <location>
        <begin position="466"/>
        <end position="477"/>
    </location>
</feature>
<evidence type="ECO:0000313" key="4">
    <source>
        <dbReference type="Proteomes" id="UP000266841"/>
    </source>
</evidence>
<gene>
    <name evidence="3" type="ORF">THAOC_27962</name>
</gene>
<dbReference type="Proteomes" id="UP000266841">
    <property type="component" value="Unassembled WGS sequence"/>
</dbReference>
<organism evidence="3 4">
    <name type="scientific">Thalassiosira oceanica</name>
    <name type="common">Marine diatom</name>
    <dbReference type="NCBI Taxonomy" id="159749"/>
    <lineage>
        <taxon>Eukaryota</taxon>
        <taxon>Sar</taxon>
        <taxon>Stramenopiles</taxon>
        <taxon>Ochrophyta</taxon>
        <taxon>Bacillariophyta</taxon>
        <taxon>Coscinodiscophyceae</taxon>
        <taxon>Thalassiosirophycidae</taxon>
        <taxon>Thalassiosirales</taxon>
        <taxon>Thalassiosiraceae</taxon>
        <taxon>Thalassiosira</taxon>
    </lineage>
</organism>
<accession>K0RHN0</accession>
<feature type="compositionally biased region" description="Pro residues" evidence="1">
    <location>
        <begin position="275"/>
        <end position="300"/>
    </location>
</feature>